<dbReference type="InterPro" id="IPR029062">
    <property type="entry name" value="Class_I_gatase-like"/>
</dbReference>
<keyword evidence="3" id="KW-1185">Reference proteome</keyword>
<dbReference type="PANTHER" id="PTHR40469:SF2">
    <property type="entry name" value="GALACTOSE-BINDING DOMAIN-LIKE SUPERFAMILY PROTEIN"/>
    <property type="match status" value="1"/>
</dbReference>
<dbReference type="SUPFAM" id="SSF52317">
    <property type="entry name" value="Class I glutamine amidotransferase-like"/>
    <property type="match status" value="1"/>
</dbReference>
<dbReference type="Proteomes" id="UP000434850">
    <property type="component" value="Unassembled WGS sequence"/>
</dbReference>
<name>A0A6I4I9Q1_9SPHI</name>
<evidence type="ECO:0000313" key="3">
    <source>
        <dbReference type="Proteomes" id="UP000434850"/>
    </source>
</evidence>
<dbReference type="AlphaFoldDB" id="A0A6I4I9Q1"/>
<comment type="caution">
    <text evidence="2">The sequence shown here is derived from an EMBL/GenBank/DDBJ whole genome shotgun (WGS) entry which is preliminary data.</text>
</comment>
<feature type="domain" description="ThuA-like" evidence="1">
    <location>
        <begin position="23"/>
        <end position="233"/>
    </location>
</feature>
<dbReference type="OrthoDB" id="9816308at2"/>
<protein>
    <submittedName>
        <fullName evidence="2">ThuA domain-containing protein</fullName>
    </submittedName>
</protein>
<dbReference type="Pfam" id="PF06283">
    <property type="entry name" value="ThuA"/>
    <property type="match status" value="1"/>
</dbReference>
<dbReference type="Gene3D" id="3.40.50.880">
    <property type="match status" value="1"/>
</dbReference>
<sequence length="237" mass="26458">MPLKYFVIVLQIFICTASIAKSKVLVFFKTAGFKHQSIGAGIAAIQKLGDENKFKVDTTSDASAFTYKNLKKYDAVVFLNTTGDVLNDMQQKEFQKYINAGKGYVGIHAATDTEYGWPWYGQLTGAYFNTHPKVQQATLIKTASNNPFTSHLPEKWSKTDEWYNFKGISDKITVVLTVDEQSYTGGTNGANHPISWYQEFDGGRAFTTALGHTAETYSDDLFLKHLLAGMKYAMGKH</sequence>
<dbReference type="PANTHER" id="PTHR40469">
    <property type="entry name" value="SECRETED GLYCOSYL HYDROLASE"/>
    <property type="match status" value="1"/>
</dbReference>
<evidence type="ECO:0000313" key="2">
    <source>
        <dbReference type="EMBL" id="MVN91930.1"/>
    </source>
</evidence>
<reference evidence="2 3" key="1">
    <citation type="submission" date="2019-12" db="EMBL/GenBank/DDBJ databases">
        <title>Mucilaginibacter sp. HME9299 genome sequencing and assembly.</title>
        <authorList>
            <person name="Kang H."/>
            <person name="Kim H."/>
            <person name="Joh K."/>
        </authorList>
    </citation>
    <scope>NUCLEOTIDE SEQUENCE [LARGE SCALE GENOMIC DNA]</scope>
    <source>
        <strain evidence="2 3">HME9299</strain>
    </source>
</reference>
<gene>
    <name evidence="2" type="ORF">GO816_12400</name>
</gene>
<evidence type="ECO:0000259" key="1">
    <source>
        <dbReference type="Pfam" id="PF06283"/>
    </source>
</evidence>
<dbReference type="RefSeq" id="WP_157542245.1">
    <property type="nucleotide sequence ID" value="NZ_WQLA01000004.1"/>
</dbReference>
<accession>A0A6I4I9Q1</accession>
<organism evidence="2 3">
    <name type="scientific">Mucilaginibacter aquatilis</name>
    <dbReference type="NCBI Taxonomy" id="1517760"/>
    <lineage>
        <taxon>Bacteria</taxon>
        <taxon>Pseudomonadati</taxon>
        <taxon>Bacteroidota</taxon>
        <taxon>Sphingobacteriia</taxon>
        <taxon>Sphingobacteriales</taxon>
        <taxon>Sphingobacteriaceae</taxon>
        <taxon>Mucilaginibacter</taxon>
    </lineage>
</organism>
<dbReference type="EMBL" id="WQLA01000004">
    <property type="protein sequence ID" value="MVN91930.1"/>
    <property type="molecule type" value="Genomic_DNA"/>
</dbReference>
<proteinExistence type="predicted"/>
<dbReference type="InterPro" id="IPR029010">
    <property type="entry name" value="ThuA-like"/>
</dbReference>